<evidence type="ECO:0000313" key="21">
    <source>
        <dbReference type="Proteomes" id="UP000001058"/>
    </source>
</evidence>
<keyword evidence="17" id="KW-1133">Transmembrane helix</keyword>
<dbReference type="InterPro" id="IPR000323">
    <property type="entry name" value="Cu2_ascorb_mOase_N"/>
</dbReference>
<feature type="binding site" evidence="12">
    <location>
        <position position="574"/>
    </location>
    <ligand>
        <name>a protein</name>
        <dbReference type="ChEBI" id="CHEBI:16541"/>
    </ligand>
    <ligandPart>
        <name>C-terminal Xaa-(2S)-2-hydroxyglycine residue</name>
        <dbReference type="ChEBI" id="CHEBI:142768"/>
    </ligandPart>
</feature>
<feature type="disulfide bond" evidence="14">
    <location>
        <begin position="87"/>
        <end position="137"/>
    </location>
</feature>
<name>D8TUU5_VOLCA</name>
<evidence type="ECO:0000256" key="11">
    <source>
        <dbReference type="ARBA" id="ARBA00048431"/>
    </source>
</evidence>
<feature type="disulfide bond" evidence="14">
    <location>
        <begin position="234"/>
        <end position="340"/>
    </location>
</feature>
<dbReference type="Proteomes" id="UP000001058">
    <property type="component" value="Unassembled WGS sequence"/>
</dbReference>
<organism evidence="21">
    <name type="scientific">Volvox carteri f. nagariensis</name>
    <dbReference type="NCBI Taxonomy" id="3068"/>
    <lineage>
        <taxon>Eukaryota</taxon>
        <taxon>Viridiplantae</taxon>
        <taxon>Chlorophyta</taxon>
        <taxon>core chlorophytes</taxon>
        <taxon>Chlorophyceae</taxon>
        <taxon>CS clade</taxon>
        <taxon>Chlamydomonadales</taxon>
        <taxon>Volvocaceae</taxon>
        <taxon>Volvox</taxon>
    </lineage>
</organism>
<feature type="binding site" evidence="13">
    <location>
        <position position="252"/>
    </location>
    <ligand>
        <name>Cu(2+)</name>
        <dbReference type="ChEBI" id="CHEBI:29036"/>
        <label>1</label>
        <note>catalytic</note>
    </ligand>
</feature>
<feature type="binding site" evidence="13">
    <location>
        <position position="323"/>
    </location>
    <ligand>
        <name>Cu(2+)</name>
        <dbReference type="ChEBI" id="CHEBI:29036"/>
        <label>1</label>
        <note>catalytic</note>
    </ligand>
</feature>
<dbReference type="SUPFAM" id="SSF49742">
    <property type="entry name" value="PHM/PNGase F"/>
    <property type="match status" value="2"/>
</dbReference>
<comment type="similarity">
    <text evidence="3">In the N-terminal section; belongs to the copper type II ascorbate-dependent monooxygenase family.</text>
</comment>
<evidence type="ECO:0000256" key="17">
    <source>
        <dbReference type="SAM" id="Phobius"/>
    </source>
</evidence>
<feature type="transmembrane region" description="Helical" evidence="17">
    <location>
        <begin position="855"/>
        <end position="875"/>
    </location>
</feature>
<keyword evidence="5" id="KW-0732">Signal</keyword>
<evidence type="ECO:0000256" key="14">
    <source>
        <dbReference type="PIRSR" id="PIRSR600720-3"/>
    </source>
</evidence>
<sequence length="973" mass="103188">MVINNYNLRGCSTKGCTCAQQLALRLRKAIYNNYSLSGMSMALVSNVGVIISTVIFLLGFTSTRAHHIEINITVPTFEVETEDAYVCVSALLPPHPHKLIGVIPHAQQEVVHHILLYGCSEPHLVPKTAGQMEAWRCDMKPVCNGPSTIFYGWGRNAPDLRLPEGVGYSVGENTGIKYIVAQVHYLAVRPPDDHSGVTLVLKPHAVPYAAGMLSYASYFQIPPGQPSHLVENSCCFKAHQPLTMFAVRVHTHVLGRQVYLTREAWNHSGTELLYTRDPQLPQSFVPSTRHVFWPGDRLTVTCDFDSTNRSTVTVAGSTHKDEMCNMYIMVYGKTPYLSMCSDSTAPDGTVLALPGEAAAGAGAGAGAGAADGRETNGGGEGKTGQGRRRRRQQEGGEDEEGDYFFGGGGGDDGGGGGSSGGGGGTGTGIQLVVDPRGRFGDATSVTTGPDGSIWVLYRASGVWQGDTFDSANRITRSRPVPEAVVVRLDPDNGTVLARWGAATFYLPHMISTDADGNVWVVDVGRHQVLKFTPEGQLLLAMGTELTPGSGPNQFCKPTQVAVLRDGSFLVADGYCNDRVVWFDAEGRYKAESVAIPPVVHSVLVDECEGLVYVASREAGQAWALGFGPYGEQLVLMWSEGQDARLVNVRFPQQFWNLPGTARLSPHDFQLGGAPMQLAGAGDRMYAVYLASVGAACDQNCGPLRKFVVVPPGVALPEAKDLPTISHVTDIHPGDAELLPGGTAVSEQPHHLELPPQEREVGVSNAADGGAEGVVEAGGGAEGGGAMVADDYDEELEEDVVAAEDYQEEEEEKEEAQLKATEGQPHHQQVPAAPLEKERFEVLVQDKKVVERSTSISGWGLVLLAILVVLLAYSVLRFSKISLSAYLQEDSQAAGAPATAPPAGGGAGGGLLAAGGWRKTAGVWAAAAEGLWSRIGAARGGIGGPRAAKSGGGGAAGREVEAARDRERLLKSEP</sequence>
<feature type="disulfide bond" evidence="14">
    <location>
        <begin position="119"/>
        <end position="143"/>
    </location>
</feature>
<reference evidence="20 21" key="1">
    <citation type="journal article" date="2010" name="Science">
        <title>Genomic analysis of organismal complexity in the multicellular green alga Volvox carteri.</title>
        <authorList>
            <person name="Prochnik S.E."/>
            <person name="Umen J."/>
            <person name="Nedelcu A.M."/>
            <person name="Hallmann A."/>
            <person name="Miller S.M."/>
            <person name="Nishii I."/>
            <person name="Ferris P."/>
            <person name="Kuo A."/>
            <person name="Mitros T."/>
            <person name="Fritz-Laylin L.K."/>
            <person name="Hellsten U."/>
            <person name="Chapman J."/>
            <person name="Simakov O."/>
            <person name="Rensing S.A."/>
            <person name="Terry A."/>
            <person name="Pangilinan J."/>
            <person name="Kapitonov V."/>
            <person name="Jurka J."/>
            <person name="Salamov A."/>
            <person name="Shapiro H."/>
            <person name="Schmutz J."/>
            <person name="Grimwood J."/>
            <person name="Lindquist E."/>
            <person name="Lucas S."/>
            <person name="Grigoriev I.V."/>
            <person name="Schmitt R."/>
            <person name="Kirk D."/>
            <person name="Rokhsar D.S."/>
        </authorList>
    </citation>
    <scope>NUCLEOTIDE SEQUENCE [LARGE SCALE GENOMIC DNA]</scope>
    <source>
        <strain evidence="21">f. Nagariensis / Eve</strain>
    </source>
</reference>
<feature type="repeat" description="NHL" evidence="15">
    <location>
        <begin position="493"/>
        <end position="534"/>
    </location>
</feature>
<dbReference type="GO" id="GO:0004504">
    <property type="term" value="F:peptidylglycine monooxygenase activity"/>
    <property type="evidence" value="ECO:0007669"/>
    <property type="project" value="UniProtKB-EC"/>
</dbReference>
<evidence type="ECO:0000259" key="19">
    <source>
        <dbReference type="Pfam" id="PF03712"/>
    </source>
</evidence>
<feature type="compositionally biased region" description="Gly residues" evidence="16">
    <location>
        <begin position="943"/>
        <end position="955"/>
    </location>
</feature>
<keyword evidence="13" id="KW-0862">Zinc</keyword>
<proteinExistence type="inferred from homology"/>
<dbReference type="InterPro" id="IPR011042">
    <property type="entry name" value="6-blade_b-propeller_TolB-like"/>
</dbReference>
<evidence type="ECO:0000256" key="8">
    <source>
        <dbReference type="ARBA" id="ARBA00023180"/>
    </source>
</evidence>
<evidence type="ECO:0000259" key="18">
    <source>
        <dbReference type="Pfam" id="PF01082"/>
    </source>
</evidence>
<comment type="similarity">
    <text evidence="2">In the C-terminal section; belongs to the peptidyl-alpha-hydroxyglycine alpha-amidating lyase family.</text>
</comment>
<dbReference type="OrthoDB" id="10018185at2759"/>
<feature type="domain" description="Copper type II ascorbate-dependent monooxygenase C-terminal" evidence="19">
    <location>
        <begin position="213"/>
        <end position="346"/>
    </location>
</feature>
<dbReference type="AlphaFoldDB" id="D8TUU5"/>
<comment type="cofactor">
    <cofactor evidence="13">
        <name>Zn(2+)</name>
        <dbReference type="ChEBI" id="CHEBI:29105"/>
    </cofactor>
    <text evidence="13">Binds one Zn(2+) ion per subunit.</text>
</comment>
<dbReference type="RefSeq" id="XP_002950215.1">
    <property type="nucleotide sequence ID" value="XM_002950169.1"/>
</dbReference>
<feature type="binding site" evidence="13">
    <location>
        <position position="112"/>
    </location>
    <ligand>
        <name>Cu(2+)</name>
        <dbReference type="ChEBI" id="CHEBI:29036"/>
        <label>1</label>
        <note>catalytic</note>
    </ligand>
</feature>
<evidence type="ECO:0000256" key="2">
    <source>
        <dbReference type="ARBA" id="ARBA00006026"/>
    </source>
</evidence>
<comment type="cofactor">
    <cofactor evidence="13">
        <name>Cu(2+)</name>
        <dbReference type="ChEBI" id="CHEBI:29036"/>
    </cofactor>
    <text evidence="13">Binds 2 Cu(2+) ions per subunit.</text>
</comment>
<dbReference type="SUPFAM" id="SSF101898">
    <property type="entry name" value="NHL repeat"/>
    <property type="match status" value="1"/>
</dbReference>
<dbReference type="PANTHER" id="PTHR10680:SF14">
    <property type="entry name" value="PEPTIDYL-GLYCINE ALPHA-AMIDATING MONOOXYGENASE"/>
    <property type="match status" value="1"/>
</dbReference>
<evidence type="ECO:0000256" key="1">
    <source>
        <dbReference type="ARBA" id="ARBA00000686"/>
    </source>
</evidence>
<feature type="binding site" evidence="13">
    <location>
        <position position="184"/>
    </location>
    <ligand>
        <name>Cu(2+)</name>
        <dbReference type="ChEBI" id="CHEBI:29036"/>
        <label>1</label>
        <note>catalytic</note>
    </ligand>
</feature>
<feature type="compositionally biased region" description="Gly residues" evidence="16">
    <location>
        <begin position="361"/>
        <end position="384"/>
    </location>
</feature>
<dbReference type="Pfam" id="PF01082">
    <property type="entry name" value="Cu2_monooxygen"/>
    <property type="match status" value="1"/>
</dbReference>
<dbReference type="GO" id="GO:0016020">
    <property type="term" value="C:membrane"/>
    <property type="evidence" value="ECO:0007669"/>
    <property type="project" value="InterPro"/>
</dbReference>
<feature type="binding site" evidence="12">
    <location>
        <position position="458"/>
    </location>
    <ligand>
        <name>a protein</name>
        <dbReference type="ChEBI" id="CHEBI:16541"/>
    </ligand>
    <ligandPart>
        <name>C-terminal Xaa-(2S)-2-hydroxyglycine residue</name>
        <dbReference type="ChEBI" id="CHEBI:142768"/>
    </ligandPart>
</feature>
<evidence type="ECO:0000256" key="16">
    <source>
        <dbReference type="SAM" id="MobiDB-lite"/>
    </source>
</evidence>
<dbReference type="PANTHER" id="PTHR10680">
    <property type="entry name" value="PEPTIDYL-GLYCINE ALPHA-AMIDATING MONOOXYGENASE"/>
    <property type="match status" value="1"/>
</dbReference>
<feature type="region of interest" description="Disordered" evidence="16">
    <location>
        <begin position="943"/>
        <end position="973"/>
    </location>
</feature>
<dbReference type="PRINTS" id="PR00790">
    <property type="entry name" value="PAMONOXGNASE"/>
</dbReference>
<dbReference type="InterPro" id="IPR000720">
    <property type="entry name" value="PHM/PAL"/>
</dbReference>
<evidence type="ECO:0000256" key="12">
    <source>
        <dbReference type="PIRSR" id="PIRSR600720-1"/>
    </source>
</evidence>
<keyword evidence="6" id="KW-0677">Repeat</keyword>
<feature type="domain" description="Copper type II ascorbate-dependent monooxygenase N-terminal" evidence="18">
    <location>
        <begin position="71"/>
        <end position="186"/>
    </location>
</feature>
<gene>
    <name evidence="20" type="ORF">VOLCADRAFT_120843</name>
</gene>
<keyword evidence="21" id="KW-1185">Reference proteome</keyword>
<keyword evidence="7 14" id="KW-1015">Disulfide bond</keyword>
<feature type="binding site" evidence="13">
    <location>
        <position position="250"/>
    </location>
    <ligand>
        <name>Cu(2+)</name>
        <dbReference type="ChEBI" id="CHEBI:29036"/>
        <label>1</label>
        <note>catalytic</note>
    </ligand>
</feature>
<keyword evidence="17" id="KW-0472">Membrane</keyword>
<dbReference type="PROSITE" id="PS51125">
    <property type="entry name" value="NHL"/>
    <property type="match status" value="2"/>
</dbReference>
<dbReference type="GO" id="GO:0006518">
    <property type="term" value="P:peptide metabolic process"/>
    <property type="evidence" value="ECO:0007669"/>
    <property type="project" value="InterPro"/>
</dbReference>
<evidence type="ECO:0000256" key="10">
    <source>
        <dbReference type="ARBA" id="ARBA00023268"/>
    </source>
</evidence>
<feature type="compositionally biased region" description="Basic and acidic residues" evidence="16">
    <location>
        <begin position="957"/>
        <end position="973"/>
    </location>
</feature>
<keyword evidence="17" id="KW-0812">Transmembrane</keyword>
<dbReference type="GeneID" id="9619685"/>
<dbReference type="InterPro" id="IPR036939">
    <property type="entry name" value="Cu2_ascorb_mOase_N_sf"/>
</dbReference>
<protein>
    <submittedName>
        <fullName evidence="20">Uncharacterized protein</fullName>
    </submittedName>
</protein>
<dbReference type="Pfam" id="PF01436">
    <property type="entry name" value="NHL"/>
    <property type="match status" value="1"/>
</dbReference>
<keyword evidence="8" id="KW-0325">Glycoprotein</keyword>
<feature type="binding site" evidence="13">
    <location>
        <position position="508"/>
    </location>
    <ligand>
        <name>Zn(2+)</name>
        <dbReference type="ChEBI" id="CHEBI:29105"/>
        <note>catalytic</note>
    </ligand>
</feature>
<dbReference type="InParanoid" id="D8TUU5"/>
<keyword evidence="9" id="KW-0456">Lyase</keyword>
<evidence type="ECO:0000256" key="7">
    <source>
        <dbReference type="ARBA" id="ARBA00023157"/>
    </source>
</evidence>
<dbReference type="KEGG" id="vcn:VOLCADRAFT_120843"/>
<dbReference type="EMBL" id="GL378338">
    <property type="protein sequence ID" value="EFJ48883.1"/>
    <property type="molecule type" value="Genomic_DNA"/>
</dbReference>
<feature type="binding site" evidence="13">
    <location>
        <position position="113"/>
    </location>
    <ligand>
        <name>Cu(2+)</name>
        <dbReference type="ChEBI" id="CHEBI:29036"/>
        <label>1</label>
        <note>catalytic</note>
    </ligand>
</feature>
<feature type="disulfide bond" evidence="14">
    <location>
        <begin position="302"/>
        <end position="324"/>
    </location>
</feature>
<feature type="disulfide bond" evidence="14">
    <location>
        <begin position="555"/>
        <end position="575"/>
    </location>
</feature>
<dbReference type="GO" id="GO:0005507">
    <property type="term" value="F:copper ion binding"/>
    <property type="evidence" value="ECO:0007669"/>
    <property type="project" value="InterPro"/>
</dbReference>
<evidence type="ECO:0000256" key="9">
    <source>
        <dbReference type="ARBA" id="ARBA00023239"/>
    </source>
</evidence>
<comment type="catalytic activity">
    <reaction evidence="11">
        <text>a [peptide]-C-terminal glycine + 2 L-ascorbate + O2 = a [peptide]-C-terminal (2S)-2-hydroxyglycine + 2 monodehydro-L-ascorbate radical + H2O</text>
        <dbReference type="Rhea" id="RHEA:21452"/>
        <dbReference type="Rhea" id="RHEA-COMP:13486"/>
        <dbReference type="Rhea" id="RHEA-COMP:15321"/>
        <dbReference type="ChEBI" id="CHEBI:15377"/>
        <dbReference type="ChEBI" id="CHEBI:15379"/>
        <dbReference type="ChEBI" id="CHEBI:38290"/>
        <dbReference type="ChEBI" id="CHEBI:59513"/>
        <dbReference type="ChEBI" id="CHEBI:137000"/>
        <dbReference type="ChEBI" id="CHEBI:142768"/>
        <dbReference type="EC" id="1.14.17.3"/>
    </reaction>
</comment>
<evidence type="ECO:0000256" key="5">
    <source>
        <dbReference type="ARBA" id="ARBA00022729"/>
    </source>
</evidence>
<dbReference type="InterPro" id="IPR024548">
    <property type="entry name" value="Cu2_monoox_C"/>
</dbReference>
<evidence type="ECO:0000256" key="4">
    <source>
        <dbReference type="ARBA" id="ARBA00022723"/>
    </source>
</evidence>
<dbReference type="STRING" id="3068.D8TUU5"/>
<evidence type="ECO:0000256" key="6">
    <source>
        <dbReference type="ARBA" id="ARBA00022737"/>
    </source>
</evidence>
<comment type="catalytic activity">
    <reaction evidence="1">
        <text>a [peptide]-C-terminal (2S)-2-hydroxyglycine = a [peptide]-C-terminal amide + glyoxylate</text>
        <dbReference type="Rhea" id="RHEA:20924"/>
        <dbReference type="Rhea" id="RHEA-COMP:13485"/>
        <dbReference type="Rhea" id="RHEA-COMP:15321"/>
        <dbReference type="ChEBI" id="CHEBI:36655"/>
        <dbReference type="ChEBI" id="CHEBI:137001"/>
        <dbReference type="ChEBI" id="CHEBI:142768"/>
        <dbReference type="EC" id="4.3.2.5"/>
    </reaction>
</comment>
<keyword evidence="13" id="KW-0106">Calcium</keyword>
<dbReference type="eggNOG" id="KOG3567">
    <property type="taxonomic scope" value="Eukaryota"/>
</dbReference>
<feature type="repeat" description="NHL" evidence="15">
    <location>
        <begin position="546"/>
        <end position="585"/>
    </location>
</feature>
<feature type="binding site" evidence="13">
    <location>
        <position position="445"/>
    </location>
    <ligand>
        <name>Ca(2+)</name>
        <dbReference type="ChEBI" id="CHEBI:29108"/>
        <note>structural</note>
    </ligand>
</feature>
<dbReference type="Gene3D" id="2.120.10.30">
    <property type="entry name" value="TolB, C-terminal domain"/>
    <property type="match status" value="1"/>
</dbReference>
<dbReference type="Pfam" id="PF03712">
    <property type="entry name" value="Cu2_monoox_C"/>
    <property type="match status" value="1"/>
</dbReference>
<evidence type="ECO:0000256" key="13">
    <source>
        <dbReference type="PIRSR" id="PIRSR600720-2"/>
    </source>
</evidence>
<feature type="compositionally biased region" description="Gly residues" evidence="16">
    <location>
        <begin position="404"/>
        <end position="427"/>
    </location>
</feature>
<keyword evidence="4 13" id="KW-0479">Metal-binding</keyword>
<accession>D8TUU5</accession>
<dbReference type="Gene3D" id="2.60.120.230">
    <property type="match status" value="1"/>
</dbReference>
<dbReference type="InterPro" id="IPR008977">
    <property type="entry name" value="PHM/PNGase_F_dom_sf"/>
</dbReference>
<evidence type="ECO:0000256" key="15">
    <source>
        <dbReference type="PROSITE-ProRule" id="PRU00504"/>
    </source>
</evidence>
<dbReference type="InterPro" id="IPR001258">
    <property type="entry name" value="NHL_repeat"/>
</dbReference>
<dbReference type="GO" id="GO:0004598">
    <property type="term" value="F:peptidylamidoglycolate lyase activity"/>
    <property type="evidence" value="ECO:0007669"/>
    <property type="project" value="UniProtKB-EC"/>
</dbReference>
<evidence type="ECO:0000313" key="20">
    <source>
        <dbReference type="EMBL" id="EFJ48883.1"/>
    </source>
</evidence>
<feature type="transmembrane region" description="Helical" evidence="17">
    <location>
        <begin position="34"/>
        <end position="60"/>
    </location>
</feature>
<dbReference type="Gene3D" id="2.60.120.310">
    <property type="entry name" value="Copper type II, ascorbate-dependent monooxygenase, N-terminal domain"/>
    <property type="match status" value="1"/>
</dbReference>
<feature type="region of interest" description="Disordered" evidence="16">
    <location>
        <begin position="802"/>
        <end position="830"/>
    </location>
</feature>
<feature type="region of interest" description="Disordered" evidence="16">
    <location>
        <begin position="360"/>
        <end position="431"/>
    </location>
</feature>
<dbReference type="InterPro" id="IPR014784">
    <property type="entry name" value="Cu2_ascorb_mOase-like_C"/>
</dbReference>
<evidence type="ECO:0000256" key="3">
    <source>
        <dbReference type="ARBA" id="ARBA00010263"/>
    </source>
</evidence>
<keyword evidence="10" id="KW-0511">Multifunctional enzyme</keyword>
<keyword evidence="13" id="KW-0186">Copper</keyword>
<feature type="compositionally biased region" description="Acidic residues" evidence="16">
    <location>
        <begin position="802"/>
        <end position="813"/>
    </location>
</feature>